<evidence type="ECO:0000259" key="1">
    <source>
        <dbReference type="Pfam" id="PF00534"/>
    </source>
</evidence>
<organism evidence="3 4">
    <name type="scientific">Telmatocola sphagniphila</name>
    <dbReference type="NCBI Taxonomy" id="1123043"/>
    <lineage>
        <taxon>Bacteria</taxon>
        <taxon>Pseudomonadati</taxon>
        <taxon>Planctomycetota</taxon>
        <taxon>Planctomycetia</taxon>
        <taxon>Gemmatales</taxon>
        <taxon>Gemmataceae</taxon>
    </lineage>
</organism>
<evidence type="ECO:0000313" key="4">
    <source>
        <dbReference type="Proteomes" id="UP000676194"/>
    </source>
</evidence>
<dbReference type="Gene3D" id="3.40.50.2000">
    <property type="entry name" value="Glycogen Phosphorylase B"/>
    <property type="match status" value="2"/>
</dbReference>
<evidence type="ECO:0000259" key="2">
    <source>
        <dbReference type="Pfam" id="PF13439"/>
    </source>
</evidence>
<dbReference type="EMBL" id="CP074694">
    <property type="protein sequence ID" value="QVL33789.1"/>
    <property type="molecule type" value="Genomic_DNA"/>
</dbReference>
<sequence>MAYEMANVGGGSWEVTAVAPKYFHGNDLRPVRFEPDSNADCRVLSVNAYLTRKVHIFLYGWQLRSILSENWDLIHCWEEPYIFAGGEVAWFAKSKTPLVFRTAQSINKRYPQPFRWIEQYSMRRAAGWICSGSLVAKTLSSRLGYDKPMAKIPLGVDLNAFRPDPDLGKAVLKKLGWKPGPPVIGYLGRFVASKGLRVLMNALDGLTGDWRALFVGNGDMLPELRKWSEDHGDKIRICTDVTHDQVPPYLNAMNVLCAPSQTMPNWKEQFGRMVVEAFAAGLPFIGSDSGEIPFVVGDTGIIVGEKDEIGWTKAIADLLGDPIKQRELSEQGRQRAQEEFAWPAVAKKYLSFFDSLLANKQN</sequence>
<gene>
    <name evidence="3" type="ORF">KIH39_07735</name>
</gene>
<dbReference type="Proteomes" id="UP000676194">
    <property type="component" value="Chromosome"/>
</dbReference>
<feature type="domain" description="Glycosyltransferase subfamily 4-like N-terminal" evidence="2">
    <location>
        <begin position="50"/>
        <end position="159"/>
    </location>
</feature>
<keyword evidence="4" id="KW-1185">Reference proteome</keyword>
<dbReference type="AlphaFoldDB" id="A0A8E6B9K3"/>
<proteinExistence type="predicted"/>
<dbReference type="Pfam" id="PF00534">
    <property type="entry name" value="Glycos_transf_1"/>
    <property type="match status" value="1"/>
</dbReference>
<feature type="domain" description="Glycosyl transferase family 1" evidence="1">
    <location>
        <begin position="173"/>
        <end position="335"/>
    </location>
</feature>
<protein>
    <submittedName>
        <fullName evidence="3">Glycosyltransferase family 4 protein</fullName>
    </submittedName>
</protein>
<evidence type="ECO:0000313" key="3">
    <source>
        <dbReference type="EMBL" id="QVL33789.1"/>
    </source>
</evidence>
<dbReference type="KEGG" id="tsph:KIH39_07735"/>
<dbReference type="CDD" id="cd03801">
    <property type="entry name" value="GT4_PimA-like"/>
    <property type="match status" value="1"/>
</dbReference>
<dbReference type="GO" id="GO:0016758">
    <property type="term" value="F:hexosyltransferase activity"/>
    <property type="evidence" value="ECO:0007669"/>
    <property type="project" value="TreeGrafter"/>
</dbReference>
<dbReference type="InterPro" id="IPR050194">
    <property type="entry name" value="Glycosyltransferase_grp1"/>
</dbReference>
<dbReference type="InterPro" id="IPR028098">
    <property type="entry name" value="Glyco_trans_4-like_N"/>
</dbReference>
<reference evidence="3" key="1">
    <citation type="submission" date="2021-05" db="EMBL/GenBank/DDBJ databases">
        <title>Complete genome sequence of the cellulolytic planctomycete Telmatocola sphagniphila SP2T and characterization of the first cellulase from planctomycetes.</title>
        <authorList>
            <person name="Rakitin A.L."/>
            <person name="Beletsky A.V."/>
            <person name="Naumoff D.G."/>
            <person name="Kulichevskaya I.S."/>
            <person name="Mardanov A.V."/>
            <person name="Ravin N.V."/>
            <person name="Dedysh S.N."/>
        </authorList>
    </citation>
    <scope>NUCLEOTIDE SEQUENCE</scope>
    <source>
        <strain evidence="3">SP2T</strain>
    </source>
</reference>
<dbReference type="PANTHER" id="PTHR45947">
    <property type="entry name" value="SULFOQUINOVOSYL TRANSFERASE SQD2"/>
    <property type="match status" value="1"/>
</dbReference>
<dbReference type="PANTHER" id="PTHR45947:SF3">
    <property type="entry name" value="SULFOQUINOVOSYL TRANSFERASE SQD2"/>
    <property type="match status" value="1"/>
</dbReference>
<dbReference type="Pfam" id="PF13439">
    <property type="entry name" value="Glyco_transf_4"/>
    <property type="match status" value="1"/>
</dbReference>
<dbReference type="RefSeq" id="WP_213498771.1">
    <property type="nucleotide sequence ID" value="NZ_CP074694.1"/>
</dbReference>
<dbReference type="InterPro" id="IPR001296">
    <property type="entry name" value="Glyco_trans_1"/>
</dbReference>
<name>A0A8E6B9K3_9BACT</name>
<dbReference type="SUPFAM" id="SSF53756">
    <property type="entry name" value="UDP-Glycosyltransferase/glycogen phosphorylase"/>
    <property type="match status" value="1"/>
</dbReference>
<accession>A0A8E6B9K3</accession>